<evidence type="ECO:0000313" key="3">
    <source>
        <dbReference type="RefSeq" id="XP_030527974.1"/>
    </source>
</evidence>
<dbReference type="RefSeq" id="XP_030527974.1">
    <property type="nucleotide sequence ID" value="XM_030672114.2"/>
</dbReference>
<dbReference type="PANTHER" id="PTHR34057">
    <property type="entry name" value="ELONGATION FACTOR"/>
    <property type="match status" value="1"/>
</dbReference>
<dbReference type="PANTHER" id="PTHR34057:SF1">
    <property type="entry name" value="ELONGATION FACTOR"/>
    <property type="match status" value="1"/>
</dbReference>
<gene>
    <name evidence="3" type="primary">LOC115739152</name>
</gene>
<reference evidence="3" key="1">
    <citation type="submission" date="2025-08" db="UniProtKB">
        <authorList>
            <consortium name="RefSeq"/>
        </authorList>
    </citation>
    <scope>IDENTIFICATION</scope>
    <source>
        <tissue evidence="3">Leaf</tissue>
    </source>
</reference>
<sequence length="478" mass="52903">MMVSELTAGVPRSAEDAEVDVSEFTNSGNKELATAQDPDATEWSSSFGGTLSDSEYYSGMSEGEVDSQFCRDSDFPSALDAFDSMFRIRKKKLTDHWKTFIRPLMWRCKWTELRIKEIESQALKYAKELAAYEQNKSLASDQCPDPVEEFGSKLMPFSGPCNKKKIMKRRKRKKIEDITDIASYMSHHNLFSYLENKRPDPEGTFIADDFSYPVFSDKNRIVNTEFGHNDSQTSFEFKDGDIYLEQLLQKIETVHSRVYKLKGQLDVVITQNAAKFSSSENLSLLAPCEAQTSCAPSPTFSAGNGEVKSIGGVHSSAQHIPECDIGDLVLPESVVSSYGNAVPVPDVIESTVGLLSATNVPVQQKVVQDTSEDIVENVLIHNELAEGGSQTLKSSEVEALAKQPESDKGEQDESNDPSPVLASKPEPMVKGIASQQESTLKSCLASDIRFPKNKRKRGERRSCSVGWSKKCPGEPDSQ</sequence>
<organism evidence="2 3">
    <name type="scientific">Rhodamnia argentea</name>
    <dbReference type="NCBI Taxonomy" id="178133"/>
    <lineage>
        <taxon>Eukaryota</taxon>
        <taxon>Viridiplantae</taxon>
        <taxon>Streptophyta</taxon>
        <taxon>Embryophyta</taxon>
        <taxon>Tracheophyta</taxon>
        <taxon>Spermatophyta</taxon>
        <taxon>Magnoliopsida</taxon>
        <taxon>eudicotyledons</taxon>
        <taxon>Gunneridae</taxon>
        <taxon>Pentapetalae</taxon>
        <taxon>rosids</taxon>
        <taxon>malvids</taxon>
        <taxon>Myrtales</taxon>
        <taxon>Myrtaceae</taxon>
        <taxon>Myrtoideae</taxon>
        <taxon>Myrteae</taxon>
        <taxon>Australasian group</taxon>
        <taxon>Rhodamnia</taxon>
    </lineage>
</organism>
<dbReference type="OrthoDB" id="21648at2759"/>
<dbReference type="InterPro" id="IPR038745">
    <property type="entry name" value="AT4G37440-like"/>
</dbReference>
<dbReference type="KEGG" id="rarg:115739152"/>
<protein>
    <submittedName>
        <fullName evidence="3">Uncharacterized protein LOC115739152</fullName>
    </submittedName>
</protein>
<name>A0A8B8P0A7_9MYRT</name>
<accession>A0A8B8P0A7</accession>
<dbReference type="AlphaFoldDB" id="A0A8B8P0A7"/>
<evidence type="ECO:0000256" key="1">
    <source>
        <dbReference type="SAM" id="MobiDB-lite"/>
    </source>
</evidence>
<keyword evidence="2" id="KW-1185">Reference proteome</keyword>
<dbReference type="Proteomes" id="UP000827889">
    <property type="component" value="Chromosome 10"/>
</dbReference>
<feature type="region of interest" description="Disordered" evidence="1">
    <location>
        <begin position="453"/>
        <end position="478"/>
    </location>
</feature>
<dbReference type="GeneID" id="115739152"/>
<dbReference type="CDD" id="cd11650">
    <property type="entry name" value="AT4G37440_like"/>
    <property type="match status" value="1"/>
</dbReference>
<feature type="region of interest" description="Disordered" evidence="1">
    <location>
        <begin position="1"/>
        <end position="46"/>
    </location>
</feature>
<feature type="region of interest" description="Disordered" evidence="1">
    <location>
        <begin position="389"/>
        <end position="440"/>
    </location>
</feature>
<proteinExistence type="predicted"/>
<evidence type="ECO:0000313" key="2">
    <source>
        <dbReference type="Proteomes" id="UP000827889"/>
    </source>
</evidence>